<feature type="transmembrane region" description="Helical" evidence="6">
    <location>
        <begin position="240"/>
        <end position="257"/>
    </location>
</feature>
<reference evidence="8" key="1">
    <citation type="journal article" date="2006" name="BMC Evol. Biol.">
        <title>Comparative rates of evolution in endosymbiotic nuclear genomes.</title>
        <authorList>
            <person name="Patron N.J."/>
            <person name="Rogers M.B."/>
            <person name="Keeling P.J."/>
        </authorList>
    </citation>
    <scope>NUCLEOTIDE SEQUENCE</scope>
</reference>
<dbReference type="InterPro" id="IPR037185">
    <property type="entry name" value="EmrE-like"/>
</dbReference>
<evidence type="ECO:0000256" key="6">
    <source>
        <dbReference type="SAM" id="Phobius"/>
    </source>
</evidence>
<feature type="region of interest" description="Disordered" evidence="5">
    <location>
        <begin position="1"/>
        <end position="27"/>
    </location>
</feature>
<feature type="non-terminal residue" evidence="8">
    <location>
        <position position="1"/>
    </location>
</feature>
<feature type="transmembrane region" description="Helical" evidence="6">
    <location>
        <begin position="304"/>
        <end position="323"/>
    </location>
</feature>
<dbReference type="Pfam" id="PF03151">
    <property type="entry name" value="TPT"/>
    <property type="match status" value="1"/>
</dbReference>
<dbReference type="InterPro" id="IPR004853">
    <property type="entry name" value="Sugar_P_trans_dom"/>
</dbReference>
<dbReference type="GO" id="GO:0016020">
    <property type="term" value="C:membrane"/>
    <property type="evidence" value="ECO:0007669"/>
    <property type="project" value="UniProtKB-SubCell"/>
</dbReference>
<feature type="transmembrane region" description="Helical" evidence="6">
    <location>
        <begin position="152"/>
        <end position="174"/>
    </location>
</feature>
<evidence type="ECO:0000256" key="4">
    <source>
        <dbReference type="ARBA" id="ARBA00023136"/>
    </source>
</evidence>
<feature type="domain" description="Sugar phosphate transporter" evidence="7">
    <location>
        <begin position="122"/>
        <end position="427"/>
    </location>
</feature>
<keyword evidence="4 6" id="KW-0472">Membrane</keyword>
<evidence type="ECO:0000256" key="2">
    <source>
        <dbReference type="ARBA" id="ARBA00022692"/>
    </source>
</evidence>
<dbReference type="AlphaFoldDB" id="Q15GD5"/>
<feature type="transmembrane region" description="Helical" evidence="6">
    <location>
        <begin position="263"/>
        <end position="283"/>
    </location>
</feature>
<keyword evidence="3 6" id="KW-1133">Transmembrane helix</keyword>
<keyword evidence="2 6" id="KW-0812">Transmembrane</keyword>
<evidence type="ECO:0000313" key="8">
    <source>
        <dbReference type="EMBL" id="ABD51933.1"/>
    </source>
</evidence>
<organism evidence="8">
    <name type="scientific">Guillardia theta</name>
    <name type="common">Cryptophyte</name>
    <name type="synonym">Cryptomonas phi</name>
    <dbReference type="NCBI Taxonomy" id="55529"/>
    <lineage>
        <taxon>Eukaryota</taxon>
        <taxon>Cryptophyceae</taxon>
        <taxon>Pyrenomonadales</taxon>
        <taxon>Geminigeraceae</taxon>
        <taxon>Guillardia</taxon>
    </lineage>
</organism>
<sequence length="442" mass="48036">EREKWRTKRNKRGQLEGGREEEIEGRETSSIMPCATHRGCLWSCRSSWSCFLVSRSLLVVAVVALASTAFALEDGSPSKPKKALKSQTPVNYFANFLKPSKSEVAVDFGAFNIPGKAAWSIKAGSYFGLWYFFNIFYNVANKKALNALNLPWLQSLACVGVGIPYIALIWALGVRDTPKIDNKLLPSIIQQSSLHAAGNVGGNVAFGAGALGFAHVLKSCEPAFTAIFSGLINGKWQHPFVYATLIPIMGGVAYASASEVNFNMLQFVSAMVSNVAFSLRAVLGKKTMSDRSIREVAKLDGPNTFSVLQIGATLLTIPFVVAVEGWRTLAPWTHPSWKAAIGKLDHAGAMITEGYLWKQLILSGLMFQLYYESAFLALDAVSPVTHSIGNNIKRVVIVITSVIIFGQKMSTQSMIGSSIAIAGVFLYAQVSEMYSNIANRAK</sequence>
<feature type="compositionally biased region" description="Basic residues" evidence="5">
    <location>
        <begin position="1"/>
        <end position="12"/>
    </location>
</feature>
<dbReference type="InterPro" id="IPR050186">
    <property type="entry name" value="TPT_transporter"/>
</dbReference>
<evidence type="ECO:0000256" key="5">
    <source>
        <dbReference type="SAM" id="MobiDB-lite"/>
    </source>
</evidence>
<evidence type="ECO:0000259" key="7">
    <source>
        <dbReference type="Pfam" id="PF03151"/>
    </source>
</evidence>
<dbReference type="EMBL" id="DQ383769">
    <property type="protein sequence ID" value="ABD51933.1"/>
    <property type="molecule type" value="mRNA"/>
</dbReference>
<evidence type="ECO:0000256" key="3">
    <source>
        <dbReference type="ARBA" id="ARBA00022989"/>
    </source>
</evidence>
<feature type="transmembrane region" description="Helical" evidence="6">
    <location>
        <begin position="52"/>
        <end position="72"/>
    </location>
</feature>
<evidence type="ECO:0000256" key="1">
    <source>
        <dbReference type="ARBA" id="ARBA00004141"/>
    </source>
</evidence>
<accession>Q15GD5</accession>
<feature type="transmembrane region" description="Helical" evidence="6">
    <location>
        <begin position="123"/>
        <end position="140"/>
    </location>
</feature>
<name>Q15GD5_GUITH</name>
<feature type="transmembrane region" description="Helical" evidence="6">
    <location>
        <begin position="415"/>
        <end position="434"/>
    </location>
</feature>
<dbReference type="SUPFAM" id="SSF103481">
    <property type="entry name" value="Multidrug resistance efflux transporter EmrE"/>
    <property type="match status" value="1"/>
</dbReference>
<protein>
    <submittedName>
        <fullName evidence="8">Chloroplast glucose-6-phosphate translocator</fullName>
    </submittedName>
</protein>
<dbReference type="PANTHER" id="PTHR11132">
    <property type="entry name" value="SOLUTE CARRIER FAMILY 35"/>
    <property type="match status" value="1"/>
</dbReference>
<comment type="subcellular location">
    <subcellularLocation>
        <location evidence="1">Membrane</location>
        <topology evidence="1">Multi-pass membrane protein</topology>
    </subcellularLocation>
</comment>
<proteinExistence type="evidence at transcript level"/>